<dbReference type="Proteomes" id="UP000004959">
    <property type="component" value="Chromosome"/>
</dbReference>
<proteinExistence type="predicted"/>
<protein>
    <submittedName>
        <fullName evidence="1">Uncharacterized protein</fullName>
    </submittedName>
</protein>
<dbReference type="OrthoDB" id="9947889at2"/>
<dbReference type="RefSeq" id="WP_007744966.1">
    <property type="nucleotide sequence ID" value="NZ_CM001398.1"/>
</dbReference>
<accession>G9WF31</accession>
<dbReference type="HOGENOM" id="CLU_2956055_0_0_9"/>
<dbReference type="AlphaFoldDB" id="G9WF31"/>
<keyword evidence="2" id="KW-1185">Reference proteome</keyword>
<name>G9WF31_9LACO</name>
<evidence type="ECO:0000313" key="2">
    <source>
        <dbReference type="Proteomes" id="UP000004959"/>
    </source>
</evidence>
<comment type="caution">
    <text evidence="1">The sequence shown here is derived from an EMBL/GenBank/DDBJ whole genome shotgun (WGS) entry which is preliminary data.</text>
</comment>
<gene>
    <name evidence="1" type="ORF">OKIT_0475</name>
</gene>
<sequence>MITQTQQSHPKNVEIKELKQVPQHPLASKDQAVLDSVNFLQNKNLYNAIVVFLKLKRPT</sequence>
<evidence type="ECO:0000313" key="1">
    <source>
        <dbReference type="EMBL" id="EHN58591.1"/>
    </source>
</evidence>
<organism evidence="1 2">
    <name type="scientific">Oenococcus kitaharae DSM 17330</name>
    <dbReference type="NCBI Taxonomy" id="1045004"/>
    <lineage>
        <taxon>Bacteria</taxon>
        <taxon>Bacillati</taxon>
        <taxon>Bacillota</taxon>
        <taxon>Bacilli</taxon>
        <taxon>Lactobacillales</taxon>
        <taxon>Lactobacillaceae</taxon>
        <taxon>Oenococcus</taxon>
    </lineage>
</organism>
<dbReference type="PATRIC" id="fig|1045004.4.peg.471"/>
<reference evidence="1 2" key="1">
    <citation type="journal article" date="2012" name="PLoS ONE">
        <title>Functional divergence in the genus oenococcus as predicted by genome sequencing of the newly-described species, Oenococcus kitaharae.</title>
        <authorList>
            <person name="Borneman A.R."/>
            <person name="McCarthy J.M."/>
            <person name="Chambers P.J."/>
            <person name="Bartowsky E.J."/>
        </authorList>
    </citation>
    <scope>NUCLEOTIDE SEQUENCE [LARGE SCALE GENOMIC DNA]</scope>
    <source>
        <strain evidence="2">DSM17330</strain>
    </source>
</reference>
<dbReference type="EMBL" id="AFVZ01000001">
    <property type="protein sequence ID" value="EHN58591.1"/>
    <property type="molecule type" value="Genomic_DNA"/>
</dbReference>